<dbReference type="PANTHER" id="PTHR37937:SF1">
    <property type="entry name" value="CONJUGATIVE TRANSFER: DNA TRANSPORT"/>
    <property type="match status" value="1"/>
</dbReference>
<dbReference type="InterPro" id="IPR027417">
    <property type="entry name" value="P-loop_NTPase"/>
</dbReference>
<dbReference type="Proteomes" id="UP000019322">
    <property type="component" value="Chromosome"/>
</dbReference>
<reference evidence="8 9" key="1">
    <citation type="journal article" date="2014" name="Environ. Microbiol.">
        <title>Insights into organohalide respiration and the versatile catabolism of Sulfurospirillum multivorans gained from comparative genomics and physiological studies.</title>
        <authorList>
            <person name="Goris T."/>
            <person name="Schubert T."/>
            <person name="Gadkari J."/>
            <person name="Wubet T."/>
            <person name="Tarkka M."/>
            <person name="Buscot F."/>
            <person name="Adrian L."/>
            <person name="Diekert G."/>
        </authorList>
    </citation>
    <scope>NUCLEOTIDE SEQUENCE [LARGE SCALE GENOMIC DNA]</scope>
    <source>
        <strain evidence="9">DM 12446 / JCM 15788 / NBRC 109480</strain>
    </source>
</reference>
<dbReference type="InterPro" id="IPR019476">
    <property type="entry name" value="T4SS_TraD_DNA-bd"/>
</dbReference>
<dbReference type="RefSeq" id="WP_025343252.1">
    <property type="nucleotide sequence ID" value="NZ_CP007201.1"/>
</dbReference>
<accession>A0AA86AIT1</accession>
<evidence type="ECO:0000256" key="3">
    <source>
        <dbReference type="ARBA" id="ARBA00022692"/>
    </source>
</evidence>
<dbReference type="Gene3D" id="3.40.50.300">
    <property type="entry name" value="P-loop containing nucleotide triphosphate hydrolases"/>
    <property type="match status" value="1"/>
</dbReference>
<dbReference type="AlphaFoldDB" id="A0AA86AIT1"/>
<proteinExistence type="predicted"/>
<evidence type="ECO:0000256" key="1">
    <source>
        <dbReference type="ARBA" id="ARBA00004651"/>
    </source>
</evidence>
<protein>
    <submittedName>
        <fullName evidence="8">Conjugative transfer protein</fullName>
    </submittedName>
</protein>
<evidence type="ECO:0000256" key="6">
    <source>
        <dbReference type="SAM" id="Phobius"/>
    </source>
</evidence>
<dbReference type="InterPro" id="IPR051539">
    <property type="entry name" value="T4SS-coupling_protein"/>
</dbReference>
<feature type="transmembrane region" description="Helical" evidence="6">
    <location>
        <begin position="68"/>
        <end position="90"/>
    </location>
</feature>
<evidence type="ECO:0000256" key="4">
    <source>
        <dbReference type="ARBA" id="ARBA00022989"/>
    </source>
</evidence>
<dbReference type="KEGG" id="smul:SMUL_0038"/>
<sequence>MSIERKNIVKFGRKLKSVSIISAFIAFFFGLLTTRDILYIPFYDFSNLLPVHMFPLPDNFWQKSIKGFLIYNLSAFINFFTISFIITYFVHSKLFKDREGEEVFKRGAKKLEAKELVKVITNDMKEKGDKPYVFLSKDKLPIPFKETVRNFLFLGKVGSGKTQGIFNLVFGLYKNEKKESIGLIDYSQTLIIYDRKPDFTQLLYRRGTGKDFLFDPRDTDCLKWNIFNDLLTRDKNINESMVDFFAQALCPVDSDSKSSHFQEQAQAVFKAVLVKVAGMKNPNNKILIDFLQANGEGTQLRNVLIVDSNVKKYGLQSSVINSLTLGQGGLDNQGNSVMSSLNKAFVKRSAEVVSF</sequence>
<name>A0AA86AIT1_SULMK</name>
<keyword evidence="2" id="KW-1003">Cell membrane</keyword>
<dbReference type="EMBL" id="CP007201">
    <property type="protein sequence ID" value="AHJ11326.1"/>
    <property type="molecule type" value="Genomic_DNA"/>
</dbReference>
<evidence type="ECO:0000256" key="2">
    <source>
        <dbReference type="ARBA" id="ARBA00022475"/>
    </source>
</evidence>
<dbReference type="Pfam" id="PF10412">
    <property type="entry name" value="TrwB_AAD_bind"/>
    <property type="match status" value="1"/>
</dbReference>
<dbReference type="GO" id="GO:0005886">
    <property type="term" value="C:plasma membrane"/>
    <property type="evidence" value="ECO:0007669"/>
    <property type="project" value="UniProtKB-SubCell"/>
</dbReference>
<keyword evidence="4 6" id="KW-1133">Transmembrane helix</keyword>
<keyword evidence="5 6" id="KW-0472">Membrane</keyword>
<gene>
    <name evidence="8" type="ORF">SMUL_0038</name>
</gene>
<dbReference type="SUPFAM" id="SSF52540">
    <property type="entry name" value="P-loop containing nucleoside triphosphate hydrolases"/>
    <property type="match status" value="1"/>
</dbReference>
<organism evidence="8 9">
    <name type="scientific">Sulfurospirillum multivorans (strain DM 12446 / JCM 15788 / NBRC 109480)</name>
    <dbReference type="NCBI Taxonomy" id="1150621"/>
    <lineage>
        <taxon>Bacteria</taxon>
        <taxon>Pseudomonadati</taxon>
        <taxon>Campylobacterota</taxon>
        <taxon>Epsilonproteobacteria</taxon>
        <taxon>Campylobacterales</taxon>
        <taxon>Sulfurospirillaceae</taxon>
        <taxon>Sulfurospirillum</taxon>
    </lineage>
</organism>
<keyword evidence="3 6" id="KW-0812">Transmembrane</keyword>
<dbReference type="PANTHER" id="PTHR37937">
    <property type="entry name" value="CONJUGATIVE TRANSFER: DNA TRANSPORT"/>
    <property type="match status" value="1"/>
</dbReference>
<evidence type="ECO:0000256" key="5">
    <source>
        <dbReference type="ARBA" id="ARBA00023136"/>
    </source>
</evidence>
<feature type="transmembrane region" description="Helical" evidence="6">
    <location>
        <begin position="20"/>
        <end position="42"/>
    </location>
</feature>
<evidence type="ECO:0000259" key="7">
    <source>
        <dbReference type="Pfam" id="PF10412"/>
    </source>
</evidence>
<comment type="subcellular location">
    <subcellularLocation>
        <location evidence="1">Cell membrane</location>
        <topology evidence="1">Multi-pass membrane protein</topology>
    </subcellularLocation>
</comment>
<evidence type="ECO:0000313" key="9">
    <source>
        <dbReference type="Proteomes" id="UP000019322"/>
    </source>
</evidence>
<evidence type="ECO:0000313" key="8">
    <source>
        <dbReference type="EMBL" id="AHJ11326.1"/>
    </source>
</evidence>
<feature type="domain" description="Type IV secretion system coupling protein TraD DNA-binding" evidence="7">
    <location>
        <begin position="139"/>
        <end position="292"/>
    </location>
</feature>